<evidence type="ECO:0000256" key="3">
    <source>
        <dbReference type="ARBA" id="ARBA00006753"/>
    </source>
</evidence>
<dbReference type="PROSITE" id="PS01042">
    <property type="entry name" value="HOMOSER_DHGENASE"/>
    <property type="match status" value="1"/>
</dbReference>
<keyword evidence="10" id="KW-0486">Methionine biosynthesis</keyword>
<dbReference type="UniPathway" id="UPA00050">
    <property type="reaction ID" value="UER00063"/>
</dbReference>
<dbReference type="SUPFAM" id="SSF51735">
    <property type="entry name" value="NAD(P)-binding Rossmann-fold domains"/>
    <property type="match status" value="1"/>
</dbReference>
<dbReference type="Proteomes" id="UP000276634">
    <property type="component" value="Unassembled WGS sequence"/>
</dbReference>
<dbReference type="InterPro" id="IPR016204">
    <property type="entry name" value="HDH"/>
</dbReference>
<evidence type="ECO:0000256" key="12">
    <source>
        <dbReference type="PIRSR" id="PIRSR000098-1"/>
    </source>
</evidence>
<feature type="binding site" evidence="13">
    <location>
        <position position="105"/>
    </location>
    <ligand>
        <name>NADPH</name>
        <dbReference type="ChEBI" id="CHEBI:57783"/>
    </ligand>
</feature>
<dbReference type="PANTHER" id="PTHR43331:SF1">
    <property type="entry name" value="HOMOSERINE DEHYDROGENASE"/>
    <property type="match status" value="1"/>
</dbReference>
<dbReference type="PROSITE" id="PS51257">
    <property type="entry name" value="PROKAR_LIPOPROTEIN"/>
    <property type="match status" value="1"/>
</dbReference>
<dbReference type="GO" id="GO:0050661">
    <property type="term" value="F:NADP binding"/>
    <property type="evidence" value="ECO:0007669"/>
    <property type="project" value="InterPro"/>
</dbReference>
<protein>
    <recommendedName>
        <fullName evidence="5">Homoserine dehydrogenase</fullName>
        <ecNumber evidence="4">1.1.1.3</ecNumber>
    </recommendedName>
</protein>
<dbReference type="InterPro" id="IPR005106">
    <property type="entry name" value="Asp/hSer_DH_NAD-bd"/>
</dbReference>
<dbReference type="SUPFAM" id="SSF55021">
    <property type="entry name" value="ACT-like"/>
    <property type="match status" value="1"/>
</dbReference>
<name>A0A3N1Y0S1_9GAMM</name>
<organism evidence="16 17">
    <name type="scientific">Inmirania thermothiophila</name>
    <dbReference type="NCBI Taxonomy" id="1750597"/>
    <lineage>
        <taxon>Bacteria</taxon>
        <taxon>Pseudomonadati</taxon>
        <taxon>Pseudomonadota</taxon>
        <taxon>Gammaproteobacteria</taxon>
        <taxon>Chromatiales</taxon>
        <taxon>Ectothiorhodospiraceae</taxon>
        <taxon>Inmirania</taxon>
    </lineage>
</organism>
<evidence type="ECO:0000259" key="15">
    <source>
        <dbReference type="PROSITE" id="PS51671"/>
    </source>
</evidence>
<keyword evidence="7" id="KW-0791">Threonine biosynthesis</keyword>
<dbReference type="NCBIfam" id="NF004976">
    <property type="entry name" value="PRK06349.1"/>
    <property type="match status" value="1"/>
</dbReference>
<reference evidence="16 17" key="1">
    <citation type="submission" date="2018-11" db="EMBL/GenBank/DDBJ databases">
        <title>Genomic Encyclopedia of Type Strains, Phase IV (KMG-IV): sequencing the most valuable type-strain genomes for metagenomic binning, comparative biology and taxonomic classification.</title>
        <authorList>
            <person name="Goeker M."/>
        </authorList>
    </citation>
    <scope>NUCLEOTIDE SEQUENCE [LARGE SCALE GENOMIC DNA]</scope>
    <source>
        <strain evidence="16 17">DSM 100275</strain>
    </source>
</reference>
<dbReference type="SUPFAM" id="SSF55347">
    <property type="entry name" value="Glyceraldehyde-3-phosphate dehydrogenase-like, C-terminal domain"/>
    <property type="match status" value="1"/>
</dbReference>
<evidence type="ECO:0000256" key="14">
    <source>
        <dbReference type="RuleBase" id="RU004171"/>
    </source>
</evidence>
<dbReference type="Gene3D" id="3.30.70.260">
    <property type="match status" value="1"/>
</dbReference>
<evidence type="ECO:0000256" key="11">
    <source>
        <dbReference type="ARBA" id="ARBA00049031"/>
    </source>
</evidence>
<dbReference type="Gene3D" id="3.30.360.10">
    <property type="entry name" value="Dihydrodipicolinate Reductase, domain 2"/>
    <property type="match status" value="1"/>
</dbReference>
<evidence type="ECO:0000313" key="16">
    <source>
        <dbReference type="EMBL" id="ROR32108.1"/>
    </source>
</evidence>
<evidence type="ECO:0000313" key="17">
    <source>
        <dbReference type="Proteomes" id="UP000276634"/>
    </source>
</evidence>
<dbReference type="InterPro" id="IPR001342">
    <property type="entry name" value="HDH_cat"/>
</dbReference>
<dbReference type="InterPro" id="IPR002912">
    <property type="entry name" value="ACT_dom"/>
</dbReference>
<evidence type="ECO:0000256" key="8">
    <source>
        <dbReference type="ARBA" id="ARBA00022857"/>
    </source>
</evidence>
<comment type="pathway">
    <text evidence="2">Amino-acid biosynthesis; L-methionine biosynthesis via de novo pathway; L-homoserine from L-aspartate: step 3/3.</text>
</comment>
<comment type="pathway">
    <text evidence="1">Amino-acid biosynthesis; L-threonine biosynthesis; L-threonine from L-aspartate: step 3/5.</text>
</comment>
<gene>
    <name evidence="16" type="ORF">EDC57_1299</name>
</gene>
<dbReference type="Pfam" id="PF01842">
    <property type="entry name" value="ACT"/>
    <property type="match status" value="1"/>
</dbReference>
<keyword evidence="9" id="KW-0560">Oxidoreductase</keyword>
<dbReference type="OrthoDB" id="9808167at2"/>
<evidence type="ECO:0000256" key="13">
    <source>
        <dbReference type="PIRSR" id="PIRSR000098-2"/>
    </source>
</evidence>
<dbReference type="GO" id="GO:0009088">
    <property type="term" value="P:threonine biosynthetic process"/>
    <property type="evidence" value="ECO:0007669"/>
    <property type="project" value="UniProtKB-UniPathway"/>
</dbReference>
<comment type="catalytic activity">
    <reaction evidence="11">
        <text>L-homoserine + NAD(+) = L-aspartate 4-semialdehyde + NADH + H(+)</text>
        <dbReference type="Rhea" id="RHEA:15757"/>
        <dbReference type="ChEBI" id="CHEBI:15378"/>
        <dbReference type="ChEBI" id="CHEBI:57476"/>
        <dbReference type="ChEBI" id="CHEBI:57540"/>
        <dbReference type="ChEBI" id="CHEBI:57945"/>
        <dbReference type="ChEBI" id="CHEBI:537519"/>
        <dbReference type="EC" id="1.1.1.3"/>
    </reaction>
    <physiologicalReaction direction="right-to-left" evidence="11">
        <dbReference type="Rhea" id="RHEA:15759"/>
    </physiologicalReaction>
</comment>
<evidence type="ECO:0000256" key="6">
    <source>
        <dbReference type="ARBA" id="ARBA00022605"/>
    </source>
</evidence>
<dbReference type="InterPro" id="IPR019811">
    <property type="entry name" value="HDH_CS"/>
</dbReference>
<accession>A0A3N1Y0S1</accession>
<dbReference type="Gene3D" id="3.40.50.720">
    <property type="entry name" value="NAD(P)-binding Rossmann-like Domain"/>
    <property type="match status" value="1"/>
</dbReference>
<evidence type="ECO:0000256" key="4">
    <source>
        <dbReference type="ARBA" id="ARBA00013213"/>
    </source>
</evidence>
<dbReference type="EMBL" id="RJVI01000002">
    <property type="protein sequence ID" value="ROR32108.1"/>
    <property type="molecule type" value="Genomic_DNA"/>
</dbReference>
<sequence>MRPVRVGLLGLGTVGCGTVDVLRRNREEIIRRAGRAIEPVAAAVRDPARPRSCPVDGLRLTTRPEEVVADPAVDIVVELIGGLEPARSLVLAAIERGRHVVTANKALIAHHGNEIFAAAHERGVMVAFEAAVAGGIPVIKAVREGLAGNCLRQVAGIINGTCNYILTAMREEGAEFEAVLAEAQRLGYAEADPSFDIDGIDAAHKLTILGSLAFGIPLQYERVHVEGIRGVSRADVAFAAELGYRIKHLGIARRTGRGVELRVHPTLVPARELIASVDGVMNAVLVEGDAVGTTLFYGAGAGADPTASAVVADLVDVTRALTADPGNRVPHLAFQPDALADLAVVPMAEVESRYYLRMQVEDRPGVLAEIARILGEEGISIEAVLQKEPAAGAADVPLIMLTHRVREGQVERALTRMRGLACMRAGICRIRLESFE</sequence>
<dbReference type="PROSITE" id="PS51671">
    <property type="entry name" value="ACT"/>
    <property type="match status" value="1"/>
</dbReference>
<dbReference type="FunFam" id="3.30.70.260:FF:000030">
    <property type="entry name" value="Homoserine dehydrogenase"/>
    <property type="match status" value="1"/>
</dbReference>
<dbReference type="GO" id="GO:0009086">
    <property type="term" value="P:methionine biosynthetic process"/>
    <property type="evidence" value="ECO:0007669"/>
    <property type="project" value="UniProtKB-KW"/>
</dbReference>
<dbReference type="RefSeq" id="WP_123401085.1">
    <property type="nucleotide sequence ID" value="NZ_RJVI01000002.1"/>
</dbReference>
<dbReference type="CDD" id="cd04881">
    <property type="entry name" value="ACT_HSDH-Hom"/>
    <property type="match status" value="1"/>
</dbReference>
<dbReference type="InterPro" id="IPR045865">
    <property type="entry name" value="ACT-like_dom_sf"/>
</dbReference>
<feature type="domain" description="ACT" evidence="15">
    <location>
        <begin position="355"/>
        <end position="435"/>
    </location>
</feature>
<evidence type="ECO:0000256" key="9">
    <source>
        <dbReference type="ARBA" id="ARBA00023002"/>
    </source>
</evidence>
<dbReference type="AlphaFoldDB" id="A0A3N1Y0S1"/>
<evidence type="ECO:0000256" key="7">
    <source>
        <dbReference type="ARBA" id="ARBA00022697"/>
    </source>
</evidence>
<keyword evidence="6" id="KW-0028">Amino-acid biosynthesis</keyword>
<keyword evidence="17" id="KW-1185">Reference proteome</keyword>
<comment type="caution">
    <text evidence="16">The sequence shown here is derived from an EMBL/GenBank/DDBJ whole genome shotgun (WGS) entry which is preliminary data.</text>
</comment>
<dbReference type="GO" id="GO:0004412">
    <property type="term" value="F:homoserine dehydrogenase activity"/>
    <property type="evidence" value="ECO:0007669"/>
    <property type="project" value="UniProtKB-EC"/>
</dbReference>
<dbReference type="PIRSF" id="PIRSF000098">
    <property type="entry name" value="Homoser_dehydrog"/>
    <property type="match status" value="1"/>
</dbReference>
<dbReference type="Pfam" id="PF03447">
    <property type="entry name" value="NAD_binding_3"/>
    <property type="match status" value="1"/>
</dbReference>
<feature type="active site" description="Proton donor" evidence="12">
    <location>
        <position position="205"/>
    </location>
</feature>
<dbReference type="Pfam" id="PF00742">
    <property type="entry name" value="Homoserine_dh"/>
    <property type="match status" value="1"/>
</dbReference>
<dbReference type="UniPathway" id="UPA00051">
    <property type="reaction ID" value="UER00465"/>
</dbReference>
<dbReference type="PANTHER" id="PTHR43331">
    <property type="entry name" value="HOMOSERINE DEHYDROGENASE"/>
    <property type="match status" value="1"/>
</dbReference>
<proteinExistence type="inferred from homology"/>
<dbReference type="InterPro" id="IPR036291">
    <property type="entry name" value="NAD(P)-bd_dom_sf"/>
</dbReference>
<evidence type="ECO:0000256" key="5">
    <source>
        <dbReference type="ARBA" id="ARBA00013376"/>
    </source>
</evidence>
<dbReference type="EC" id="1.1.1.3" evidence="4"/>
<evidence type="ECO:0000256" key="1">
    <source>
        <dbReference type="ARBA" id="ARBA00005056"/>
    </source>
</evidence>
<comment type="similarity">
    <text evidence="3 14">Belongs to the homoserine dehydrogenase family.</text>
</comment>
<keyword evidence="8 13" id="KW-0521">NADP</keyword>
<feature type="binding site" evidence="13">
    <location>
        <position position="190"/>
    </location>
    <ligand>
        <name>L-homoserine</name>
        <dbReference type="ChEBI" id="CHEBI:57476"/>
    </ligand>
</feature>
<dbReference type="FunFam" id="3.30.360.10:FF:000005">
    <property type="entry name" value="Homoserine dehydrogenase"/>
    <property type="match status" value="1"/>
</dbReference>
<evidence type="ECO:0000256" key="2">
    <source>
        <dbReference type="ARBA" id="ARBA00005062"/>
    </source>
</evidence>
<feature type="binding site" evidence="13">
    <location>
        <begin position="9"/>
        <end position="16"/>
    </location>
    <ligand>
        <name>NADP(+)</name>
        <dbReference type="ChEBI" id="CHEBI:58349"/>
    </ligand>
</feature>
<evidence type="ECO:0000256" key="10">
    <source>
        <dbReference type="ARBA" id="ARBA00023167"/>
    </source>
</evidence>